<evidence type="ECO:0000313" key="1">
    <source>
        <dbReference type="EMBL" id="GFT75382.1"/>
    </source>
</evidence>
<evidence type="ECO:0000313" key="2">
    <source>
        <dbReference type="Proteomes" id="UP000887013"/>
    </source>
</evidence>
<comment type="caution">
    <text evidence="1">The sequence shown here is derived from an EMBL/GenBank/DDBJ whole genome shotgun (WGS) entry which is preliminary data.</text>
</comment>
<dbReference type="Proteomes" id="UP000887013">
    <property type="component" value="Unassembled WGS sequence"/>
</dbReference>
<gene>
    <name evidence="1" type="ORF">NPIL_355001</name>
</gene>
<reference evidence="1" key="1">
    <citation type="submission" date="2020-08" db="EMBL/GenBank/DDBJ databases">
        <title>Multicomponent nature underlies the extraordinary mechanical properties of spider dragline silk.</title>
        <authorList>
            <person name="Kono N."/>
            <person name="Nakamura H."/>
            <person name="Mori M."/>
            <person name="Yoshida Y."/>
            <person name="Ohtoshi R."/>
            <person name="Malay A.D."/>
            <person name="Moran D.A.P."/>
            <person name="Tomita M."/>
            <person name="Numata K."/>
            <person name="Arakawa K."/>
        </authorList>
    </citation>
    <scope>NUCLEOTIDE SEQUENCE</scope>
</reference>
<protein>
    <submittedName>
        <fullName evidence="1">Uncharacterized protein</fullName>
    </submittedName>
</protein>
<dbReference type="AlphaFoldDB" id="A0A8X6PM75"/>
<organism evidence="1 2">
    <name type="scientific">Nephila pilipes</name>
    <name type="common">Giant wood spider</name>
    <name type="synonym">Nephila maculata</name>
    <dbReference type="NCBI Taxonomy" id="299642"/>
    <lineage>
        <taxon>Eukaryota</taxon>
        <taxon>Metazoa</taxon>
        <taxon>Ecdysozoa</taxon>
        <taxon>Arthropoda</taxon>
        <taxon>Chelicerata</taxon>
        <taxon>Arachnida</taxon>
        <taxon>Araneae</taxon>
        <taxon>Araneomorphae</taxon>
        <taxon>Entelegynae</taxon>
        <taxon>Araneoidea</taxon>
        <taxon>Nephilidae</taxon>
        <taxon>Nephila</taxon>
    </lineage>
</organism>
<proteinExistence type="predicted"/>
<sequence>MLNCLSDNVLECKSAPPPTLLEPQEENLILDIEEEKLERKVQYEYQLEKHMKKVFQLEYLGESITQVKFEDPTE</sequence>
<dbReference type="EMBL" id="BMAW01117451">
    <property type="protein sequence ID" value="GFT75382.1"/>
    <property type="molecule type" value="Genomic_DNA"/>
</dbReference>
<accession>A0A8X6PM75</accession>
<name>A0A8X6PM75_NEPPI</name>
<keyword evidence="2" id="KW-1185">Reference proteome</keyword>